<proteinExistence type="predicted"/>
<dbReference type="Pfam" id="PF05272">
    <property type="entry name" value="VapE-like_dom"/>
    <property type="match status" value="1"/>
</dbReference>
<dbReference type="InterPro" id="IPR007936">
    <property type="entry name" value="VapE-like_dom"/>
</dbReference>
<evidence type="ECO:0000259" key="2">
    <source>
        <dbReference type="Pfam" id="PF16793"/>
    </source>
</evidence>
<evidence type="ECO:0000313" key="3">
    <source>
        <dbReference type="EMBL" id="MBB3933359.1"/>
    </source>
</evidence>
<dbReference type="InterPro" id="IPR039459">
    <property type="entry name" value="RepB-like_DNA_primase_dom"/>
</dbReference>
<dbReference type="AlphaFoldDB" id="A0A840ASX3"/>
<name>A0A840ASX3_9HYPH</name>
<evidence type="ECO:0000259" key="1">
    <source>
        <dbReference type="Pfam" id="PF05272"/>
    </source>
</evidence>
<dbReference type="PANTHER" id="PTHR34985">
    <property type="entry name" value="SLR0554 PROTEIN"/>
    <property type="match status" value="1"/>
</dbReference>
<comment type="caution">
    <text evidence="3">The sequence shown here is derived from an EMBL/GenBank/DDBJ whole genome shotgun (WGS) entry which is preliminary data.</text>
</comment>
<dbReference type="SUPFAM" id="SSF52540">
    <property type="entry name" value="P-loop containing nucleoside triphosphate hydrolases"/>
    <property type="match status" value="1"/>
</dbReference>
<evidence type="ECO:0000313" key="4">
    <source>
        <dbReference type="Proteomes" id="UP000553963"/>
    </source>
</evidence>
<feature type="domain" description="RepB-like DNA primase" evidence="2">
    <location>
        <begin position="79"/>
        <end position="194"/>
    </location>
</feature>
<protein>
    <submittedName>
        <fullName evidence="3">Putative P-loop ATPase</fullName>
    </submittedName>
</protein>
<dbReference type="RefSeq" id="WP_183401022.1">
    <property type="nucleotide sequence ID" value="NZ_JACIDS010000006.1"/>
</dbReference>
<sequence>MSELPIPRTAEAVDFLQHMQPGGPWHLVAINPDSGKVEGASFTIGDVSQMPPWIDARQGKDNLYFHVNRLRTGFKGPKAKKEDVAEATHLHTDVDNTADDTPILQFDPPPTATLFSGGGFQSFWRLKTPTADHARVEASNLAIASRLGGDNCHNIDRIMRLPGTINMPNAKKRANGRVPTLARLVFADWSRIYDLDTFPVEKLPDEKKVATSGSVIVPLGIEDLPESVTEEVRSIIRIGDDLERPRTEPGKRFKSRSEAVFMVAVAMAKAGCSDEQIAGVLINPSLGISASIRDKKNPTVYALRQARAALAAASTGWPDPDSKGRPRATMRNAITALRRMDLSFANDIFRHRKTVNGQALQELQGQLSDDAVSALRGMIIDAFDFDPRADNVRDAVNQLCLEHTAHPIREMLDALKWDGKPRLDRWLTEYLGAEDTPLTVAFGRIVLIAAVRRVRQPGVKFDAILVLEGPQGSGKSTAIRILAGDGFHSDQDILAADPKTQMELMEGIWIYELGELGSLNRAEVNRTKAFASRQEDHGRMVYARFRDTRPRQLIFIGTTNDQTYLRDTTGNRRFWPVRTTRIDLPALQRDRDQLLAEASHREAADESIELPRDLWSAAAKEQAERMEAEPWHAVLVWVRGSLHGDVYRITTAEALTHLDISAGQQTQAHGKRLAPLMRDLGWETDKFKVGGQTVRGYKRAKELDPGEMPSPAGMQPF</sequence>
<reference evidence="3 4" key="1">
    <citation type="submission" date="2020-08" db="EMBL/GenBank/DDBJ databases">
        <title>Genomic Encyclopedia of Type Strains, Phase IV (KMG-IV): sequencing the most valuable type-strain genomes for metagenomic binning, comparative biology and taxonomic classification.</title>
        <authorList>
            <person name="Goeker M."/>
        </authorList>
    </citation>
    <scope>NUCLEOTIDE SEQUENCE [LARGE SCALE GENOMIC DNA]</scope>
    <source>
        <strain evidence="3 4">DSM 25966</strain>
    </source>
</reference>
<feature type="domain" description="Virulence-associated protein E-like" evidence="1">
    <location>
        <begin position="412"/>
        <end position="626"/>
    </location>
</feature>
<dbReference type="EMBL" id="JACIDS010000006">
    <property type="protein sequence ID" value="MBB3933359.1"/>
    <property type="molecule type" value="Genomic_DNA"/>
</dbReference>
<dbReference type="InterPro" id="IPR027417">
    <property type="entry name" value="P-loop_NTPase"/>
</dbReference>
<keyword evidence="4" id="KW-1185">Reference proteome</keyword>
<organism evidence="3 4">
    <name type="scientific">Kaistia hirudinis</name>
    <dbReference type="NCBI Taxonomy" id="1293440"/>
    <lineage>
        <taxon>Bacteria</taxon>
        <taxon>Pseudomonadati</taxon>
        <taxon>Pseudomonadota</taxon>
        <taxon>Alphaproteobacteria</taxon>
        <taxon>Hyphomicrobiales</taxon>
        <taxon>Kaistiaceae</taxon>
        <taxon>Kaistia</taxon>
    </lineage>
</organism>
<dbReference type="Gene3D" id="3.30.70.1790">
    <property type="entry name" value="RepB DNA-primase, N-terminal domain"/>
    <property type="match status" value="1"/>
</dbReference>
<dbReference type="Pfam" id="PF16793">
    <property type="entry name" value="RepB_primase"/>
    <property type="match status" value="1"/>
</dbReference>
<dbReference type="PANTHER" id="PTHR34985:SF1">
    <property type="entry name" value="SLR0554 PROTEIN"/>
    <property type="match status" value="1"/>
</dbReference>
<accession>A0A840ASX3</accession>
<gene>
    <name evidence="3" type="ORF">GGR25_004432</name>
</gene>
<dbReference type="Proteomes" id="UP000553963">
    <property type="component" value="Unassembled WGS sequence"/>
</dbReference>